<keyword evidence="2" id="KW-1185">Reference proteome</keyword>
<accession>A0AAU9XRC5</accession>
<proteinExistence type="predicted"/>
<name>A0AAU9XRC5_9CNID</name>
<organism evidence="1 2">
    <name type="scientific">Pocillopora meandrina</name>
    <dbReference type="NCBI Taxonomy" id="46732"/>
    <lineage>
        <taxon>Eukaryota</taxon>
        <taxon>Metazoa</taxon>
        <taxon>Cnidaria</taxon>
        <taxon>Anthozoa</taxon>
        <taxon>Hexacorallia</taxon>
        <taxon>Scleractinia</taxon>
        <taxon>Astrocoeniina</taxon>
        <taxon>Pocilloporidae</taxon>
        <taxon>Pocillopora</taxon>
    </lineage>
</organism>
<evidence type="ECO:0000313" key="1">
    <source>
        <dbReference type="EMBL" id="CAH3155489.1"/>
    </source>
</evidence>
<sequence length="152" mass="17651">MSNISFWDHLPCSMLDAYKSLLQKGIVITMQLWAELTELTRQQNKCACSTNVALSRRVILLLYFEYYFEILGSEQGYTFSVVNGLRKYYILPSRNAGGFKEGVGGSMRKCRHCMANFEGIQSFFEEQHFQLRSLEEYMQHLMQMEDAASENL</sequence>
<evidence type="ECO:0000313" key="2">
    <source>
        <dbReference type="Proteomes" id="UP001159428"/>
    </source>
</evidence>
<reference evidence="1 2" key="1">
    <citation type="submission" date="2022-05" db="EMBL/GenBank/DDBJ databases">
        <authorList>
            <consortium name="Genoscope - CEA"/>
            <person name="William W."/>
        </authorList>
    </citation>
    <scope>NUCLEOTIDE SEQUENCE [LARGE SCALE GENOMIC DNA]</scope>
</reference>
<protein>
    <submittedName>
        <fullName evidence="1">Uncharacterized protein</fullName>
    </submittedName>
</protein>
<dbReference type="AlphaFoldDB" id="A0AAU9XRC5"/>
<comment type="caution">
    <text evidence="1">The sequence shown here is derived from an EMBL/GenBank/DDBJ whole genome shotgun (WGS) entry which is preliminary data.</text>
</comment>
<dbReference type="EMBL" id="CALNXJ010000058">
    <property type="protein sequence ID" value="CAH3155489.1"/>
    <property type="molecule type" value="Genomic_DNA"/>
</dbReference>
<gene>
    <name evidence="1" type="ORF">PMEA_00028013</name>
</gene>
<dbReference type="Proteomes" id="UP001159428">
    <property type="component" value="Unassembled WGS sequence"/>
</dbReference>